<dbReference type="SUPFAM" id="SSF52980">
    <property type="entry name" value="Restriction endonuclease-like"/>
    <property type="match status" value="1"/>
</dbReference>
<dbReference type="InterPro" id="IPR011335">
    <property type="entry name" value="Restrct_endonuc-II-like"/>
</dbReference>
<dbReference type="OrthoDB" id="2059911at2"/>
<dbReference type="AlphaFoldDB" id="A0A5C6RNC9"/>
<evidence type="ECO:0000313" key="2">
    <source>
        <dbReference type="Proteomes" id="UP000321580"/>
    </source>
</evidence>
<accession>A0A5C6RNC9</accession>
<organism evidence="1 2">
    <name type="scientific">Phaeodactylibacter luteus</name>
    <dbReference type="NCBI Taxonomy" id="1564516"/>
    <lineage>
        <taxon>Bacteria</taxon>
        <taxon>Pseudomonadati</taxon>
        <taxon>Bacteroidota</taxon>
        <taxon>Saprospiria</taxon>
        <taxon>Saprospirales</taxon>
        <taxon>Haliscomenobacteraceae</taxon>
        <taxon>Phaeodactylibacter</taxon>
    </lineage>
</organism>
<evidence type="ECO:0000313" key="1">
    <source>
        <dbReference type="EMBL" id="TXB63733.1"/>
    </source>
</evidence>
<name>A0A5C6RNC9_9BACT</name>
<dbReference type="RefSeq" id="WP_147166909.1">
    <property type="nucleotide sequence ID" value="NZ_VOOR01000013.1"/>
</dbReference>
<proteinExistence type="predicted"/>
<comment type="caution">
    <text evidence="1">The sequence shown here is derived from an EMBL/GenBank/DDBJ whole genome shotgun (WGS) entry which is preliminary data.</text>
</comment>
<keyword evidence="2" id="KW-1185">Reference proteome</keyword>
<dbReference type="Proteomes" id="UP000321580">
    <property type="component" value="Unassembled WGS sequence"/>
</dbReference>
<sequence>MATKNKSKSNSADNKRNTNQWQQTIAQEYTYCMISTLNQMVNYLPMLLFDFQQPKMYLTLKGVPNEAFDKCLFDTCKKLKNEEKGTRFDMPSSKEELSDINKIGGIKKPLGDKAKGKKVLWNITGGQRPILLAIFELLKEEERKDDVVMYLEGNNAQLVWMKVEDQKLVPIPASEHKLGKYKLAHNLHLLTIPIALRLMGADVSTYASRKFVPHDALKTIAQKYEKPENELFRMRMLSLNKKFTDKTKALKGLVKYEEVDEKKLYYFEKEYTINGKKQLVRFYNNKIWKVEAKLKSYLLKDGDDSYLSQTEYEFFTQSKNYKERTFPFGHLLEDLFGQKVWEAFGDKVAEMACNVRLYSLEEDVDEQTDEIDIILLTKTGQLVVFEVKSGGMSGDVAKSTKYTTYAIAGVYGKPVLLTALLKAQVSKVGELSKVWPYDTSAKAIRAANRAQLPIIALDGHENNNFKEAIEKLLRP</sequence>
<dbReference type="Gene3D" id="3.40.50.10770">
    <property type="entry name" value="Hypothetical protein VC1899 like domain (Restriction endonuclease-like)"/>
    <property type="match status" value="1"/>
</dbReference>
<gene>
    <name evidence="1" type="ORF">FRY97_07890</name>
</gene>
<reference evidence="1 2" key="1">
    <citation type="submission" date="2019-08" db="EMBL/GenBank/DDBJ databases">
        <title>Genome of Phaeodactylibacter luteus.</title>
        <authorList>
            <person name="Bowman J.P."/>
        </authorList>
    </citation>
    <scope>NUCLEOTIDE SEQUENCE [LARGE SCALE GENOMIC DNA]</scope>
    <source>
        <strain evidence="1 2">KCTC 42180</strain>
    </source>
</reference>
<protein>
    <recommendedName>
        <fullName evidence="3">DUF1887 family protein</fullName>
    </recommendedName>
</protein>
<dbReference type="EMBL" id="VOOR01000013">
    <property type="protein sequence ID" value="TXB63733.1"/>
    <property type="molecule type" value="Genomic_DNA"/>
</dbReference>
<evidence type="ECO:0008006" key="3">
    <source>
        <dbReference type="Google" id="ProtNLM"/>
    </source>
</evidence>